<dbReference type="InterPro" id="IPR001328">
    <property type="entry name" value="Pept_tRNA_hydro"/>
</dbReference>
<dbReference type="SUPFAM" id="SSF53178">
    <property type="entry name" value="Peptidyl-tRNA hydrolase-like"/>
    <property type="match status" value="2"/>
</dbReference>
<dbReference type="AlphaFoldDB" id="A0A9N9NC79"/>
<dbReference type="Gene3D" id="3.40.50.1470">
    <property type="entry name" value="Peptidyl-tRNA hydrolase"/>
    <property type="match status" value="1"/>
</dbReference>
<evidence type="ECO:0000256" key="5">
    <source>
        <dbReference type="ARBA" id="ARBA00038063"/>
    </source>
</evidence>
<feature type="non-terminal residue" evidence="7">
    <location>
        <position position="1"/>
    </location>
</feature>
<evidence type="ECO:0000256" key="1">
    <source>
        <dbReference type="ARBA" id="ARBA00013260"/>
    </source>
</evidence>
<reference evidence="7" key="1">
    <citation type="submission" date="2021-06" db="EMBL/GenBank/DDBJ databases">
        <authorList>
            <person name="Kallberg Y."/>
            <person name="Tangrot J."/>
            <person name="Rosling A."/>
        </authorList>
    </citation>
    <scope>NUCLEOTIDE SEQUENCE</scope>
    <source>
        <strain evidence="7">MA453B</strain>
    </source>
</reference>
<keyword evidence="2" id="KW-0820">tRNA-binding</keyword>
<dbReference type="NCBIfam" id="TIGR00447">
    <property type="entry name" value="pth"/>
    <property type="match status" value="1"/>
</dbReference>
<dbReference type="CDD" id="cd00462">
    <property type="entry name" value="PTH"/>
    <property type="match status" value="1"/>
</dbReference>
<dbReference type="InterPro" id="IPR036416">
    <property type="entry name" value="Pept_tRNA_hydro_sf"/>
</dbReference>
<gene>
    <name evidence="7" type="ORF">DERYTH_LOCUS14372</name>
</gene>
<comment type="caution">
    <text evidence="7">The sequence shown here is derived from an EMBL/GenBank/DDBJ whole genome shotgun (WGS) entry which is preliminary data.</text>
</comment>
<evidence type="ECO:0000313" key="7">
    <source>
        <dbReference type="EMBL" id="CAG8721749.1"/>
    </source>
</evidence>
<protein>
    <recommendedName>
        <fullName evidence="1">peptidyl-tRNA hydrolase</fullName>
        <ecNumber evidence="1">3.1.1.29</ecNumber>
    </recommendedName>
</protein>
<evidence type="ECO:0000313" key="8">
    <source>
        <dbReference type="Proteomes" id="UP000789405"/>
    </source>
</evidence>
<dbReference type="PANTHER" id="PTHR17224">
    <property type="entry name" value="PEPTIDYL-TRNA HYDROLASE"/>
    <property type="match status" value="1"/>
</dbReference>
<dbReference type="GO" id="GO:0000049">
    <property type="term" value="F:tRNA binding"/>
    <property type="evidence" value="ECO:0007669"/>
    <property type="project" value="UniProtKB-KW"/>
</dbReference>
<evidence type="ECO:0000256" key="4">
    <source>
        <dbReference type="ARBA" id="ARBA00022884"/>
    </source>
</evidence>
<evidence type="ECO:0000256" key="2">
    <source>
        <dbReference type="ARBA" id="ARBA00022555"/>
    </source>
</evidence>
<dbReference type="PANTHER" id="PTHR17224:SF1">
    <property type="entry name" value="PEPTIDYL-TRNA HYDROLASE"/>
    <property type="match status" value="1"/>
</dbReference>
<feature type="region of interest" description="Disordered" evidence="6">
    <location>
        <begin position="51"/>
        <end position="88"/>
    </location>
</feature>
<evidence type="ECO:0000256" key="3">
    <source>
        <dbReference type="ARBA" id="ARBA00022801"/>
    </source>
</evidence>
<dbReference type="PROSITE" id="PS01196">
    <property type="entry name" value="PEPT_TRNA_HYDROL_2"/>
    <property type="match status" value="1"/>
</dbReference>
<dbReference type="EMBL" id="CAJVPY010010789">
    <property type="protein sequence ID" value="CAG8721749.1"/>
    <property type="molecule type" value="Genomic_DNA"/>
</dbReference>
<dbReference type="InterPro" id="IPR018171">
    <property type="entry name" value="Pept_tRNA_hydro_CS"/>
</dbReference>
<name>A0A9N9NC79_9GLOM</name>
<dbReference type="Pfam" id="PF01195">
    <property type="entry name" value="Pept_tRNA_hydro"/>
    <property type="match status" value="1"/>
</dbReference>
<proteinExistence type="inferred from homology"/>
<evidence type="ECO:0000256" key="6">
    <source>
        <dbReference type="SAM" id="MobiDB-lite"/>
    </source>
</evidence>
<dbReference type="EC" id="3.1.1.29" evidence="1"/>
<comment type="similarity">
    <text evidence="5">Belongs to the PTH family.</text>
</comment>
<organism evidence="7 8">
    <name type="scientific">Dentiscutata erythropus</name>
    <dbReference type="NCBI Taxonomy" id="1348616"/>
    <lineage>
        <taxon>Eukaryota</taxon>
        <taxon>Fungi</taxon>
        <taxon>Fungi incertae sedis</taxon>
        <taxon>Mucoromycota</taxon>
        <taxon>Glomeromycotina</taxon>
        <taxon>Glomeromycetes</taxon>
        <taxon>Diversisporales</taxon>
        <taxon>Gigasporaceae</taxon>
        <taxon>Dentiscutata</taxon>
    </lineage>
</organism>
<keyword evidence="3" id="KW-0378">Hydrolase</keyword>
<dbReference type="Proteomes" id="UP000789405">
    <property type="component" value="Unassembled WGS sequence"/>
</dbReference>
<keyword evidence="8" id="KW-1185">Reference proteome</keyword>
<keyword evidence="4" id="KW-0694">RNA-binding</keyword>
<dbReference type="OrthoDB" id="1711136at2759"/>
<accession>A0A9N9NC79</accession>
<sequence length="261" mass="29323">LVGLGNYSHSQTRHSIGMLVLDYIASHLNLTWSKNKSWPATVTTTTAIYVDPPKRPKINQKNEAGTNMKKQDKNIINPNDENGDIDDKSALENGVQKLLDDNVQSEENNISVTCTHSQQTTLPKPRYRPKPDPVPLEITLMKPLLLMNVSGKSVFKAIRELKLSPADIIVVHDDMQRELGKISLKEGGSANGHNGIKSVIDALKTNQFRRMRIGIGRPPKEIDDRSHDVISSYVLARITNSEMEFYTKEVFPKCKEQLLKI</sequence>
<dbReference type="GO" id="GO:0004045">
    <property type="term" value="F:peptidyl-tRNA hydrolase activity"/>
    <property type="evidence" value="ECO:0007669"/>
    <property type="project" value="UniProtKB-EC"/>
</dbReference>